<evidence type="ECO:0000256" key="2">
    <source>
        <dbReference type="ARBA" id="ARBA00023002"/>
    </source>
</evidence>
<reference evidence="4 5" key="1">
    <citation type="submission" date="2024-11" db="EMBL/GenBank/DDBJ databases">
        <title>Adaptive evolution of stress response genes in parasites aligns with host niche diversity.</title>
        <authorList>
            <person name="Hahn C."/>
            <person name="Resl P."/>
        </authorList>
    </citation>
    <scope>NUCLEOTIDE SEQUENCE [LARGE SCALE GENOMIC DNA]</scope>
    <source>
        <strain evidence="4">EGGRZ-B1_66</strain>
        <tissue evidence="4">Body</tissue>
    </source>
</reference>
<keyword evidence="2" id="KW-0560">Oxidoreductase</keyword>
<protein>
    <submittedName>
        <fullName evidence="4">Uncharacterized protein</fullName>
    </submittedName>
</protein>
<evidence type="ECO:0000313" key="4">
    <source>
        <dbReference type="EMBL" id="KAL3320936.1"/>
    </source>
</evidence>
<dbReference type="AlphaFoldDB" id="A0ABD2QQE1"/>
<accession>A0ABD2QQE1</accession>
<dbReference type="GO" id="GO:0016491">
    <property type="term" value="F:oxidoreductase activity"/>
    <property type="evidence" value="ECO:0007669"/>
    <property type="project" value="UniProtKB-KW"/>
</dbReference>
<evidence type="ECO:0000313" key="5">
    <source>
        <dbReference type="Proteomes" id="UP001626550"/>
    </source>
</evidence>
<gene>
    <name evidence="4" type="ORF">Ciccas_000382</name>
</gene>
<comment type="caution">
    <text evidence="4">The sequence shown here is derived from an EMBL/GenBank/DDBJ whole genome shotgun (WGS) entry which is preliminary data.</text>
</comment>
<proteinExistence type="inferred from homology"/>
<keyword evidence="5" id="KW-1185">Reference proteome</keyword>
<dbReference type="SUPFAM" id="SSF51735">
    <property type="entry name" value="NAD(P)-binding Rossmann-fold domains"/>
    <property type="match status" value="1"/>
</dbReference>
<sequence>MPLTITMVGHKVVITTAVVTVATVTTSLLVFRLLFHRKGYHSRNRLQNKLAIVTGPCSSLGRDCCIHLARRGATVIMAGTSLRDMQIMKEEMLKLYGPTGSHKRELSNFETPIYPDQLILRELNPSSFESIYSFYNKFNSDYESFNYLMHVFDKRTNELQKSVDGLELQMATNHYGQMILYELMLPSLKNWERRNGGADMDTRIVMVTNDQYKKGKVGRDSKEVNQAYADSKLANVLYGQFLADRLTSENSKIQVFSVKPDQAHTGPMRCLLWLIGRSPIPAIENILHCLIGDKLVSGSCYENLKPVPLNLINKKQQAQITNADMKAIETCTSSVQFSHEMHSLKTYLGKL</sequence>
<dbReference type="Gene3D" id="3.40.50.720">
    <property type="entry name" value="NAD(P)-binding Rossmann-like Domain"/>
    <property type="match status" value="1"/>
</dbReference>
<feature type="transmembrane region" description="Helical" evidence="3">
    <location>
        <begin position="12"/>
        <end position="35"/>
    </location>
</feature>
<dbReference type="EMBL" id="JBJKFK010000020">
    <property type="protein sequence ID" value="KAL3320936.1"/>
    <property type="molecule type" value="Genomic_DNA"/>
</dbReference>
<keyword evidence="3" id="KW-0472">Membrane</keyword>
<evidence type="ECO:0000256" key="3">
    <source>
        <dbReference type="SAM" id="Phobius"/>
    </source>
</evidence>
<evidence type="ECO:0000256" key="1">
    <source>
        <dbReference type="ARBA" id="ARBA00006484"/>
    </source>
</evidence>
<keyword evidence="3" id="KW-1133">Transmembrane helix</keyword>
<comment type="similarity">
    <text evidence="1">Belongs to the short-chain dehydrogenases/reductases (SDR) family.</text>
</comment>
<dbReference type="PANTHER" id="PTHR24320:SF152">
    <property type="entry name" value="SHORT-CHAIN DEHYDROGENASE_REDUCTASE FAMILY PROTEIN"/>
    <property type="match status" value="1"/>
</dbReference>
<organism evidence="4 5">
    <name type="scientific">Cichlidogyrus casuarinus</name>
    <dbReference type="NCBI Taxonomy" id="1844966"/>
    <lineage>
        <taxon>Eukaryota</taxon>
        <taxon>Metazoa</taxon>
        <taxon>Spiralia</taxon>
        <taxon>Lophotrochozoa</taxon>
        <taxon>Platyhelminthes</taxon>
        <taxon>Monogenea</taxon>
        <taxon>Monopisthocotylea</taxon>
        <taxon>Dactylogyridea</taxon>
        <taxon>Ancyrocephalidae</taxon>
        <taxon>Cichlidogyrus</taxon>
    </lineage>
</organism>
<dbReference type="Proteomes" id="UP001626550">
    <property type="component" value="Unassembled WGS sequence"/>
</dbReference>
<dbReference type="InterPro" id="IPR036291">
    <property type="entry name" value="NAD(P)-bd_dom_sf"/>
</dbReference>
<name>A0ABD2QQE1_9PLAT</name>
<dbReference type="PANTHER" id="PTHR24320">
    <property type="entry name" value="RETINOL DEHYDROGENASE"/>
    <property type="match status" value="1"/>
</dbReference>
<keyword evidence="3" id="KW-0812">Transmembrane</keyword>